<dbReference type="InterPro" id="IPR050553">
    <property type="entry name" value="Thioredoxin_ResA/DsbE_sf"/>
</dbReference>
<name>A0A7S3IZY9_9SPIT</name>
<dbReference type="InterPro" id="IPR012336">
    <property type="entry name" value="Thioredoxin-like_fold"/>
</dbReference>
<accession>A0A7S3IZY9</accession>
<dbReference type="SUPFAM" id="SSF52833">
    <property type="entry name" value="Thioredoxin-like"/>
    <property type="match status" value="1"/>
</dbReference>
<dbReference type="CDD" id="cd02966">
    <property type="entry name" value="TlpA_like_family"/>
    <property type="match status" value="1"/>
</dbReference>
<reference evidence="2" key="1">
    <citation type="submission" date="2021-01" db="EMBL/GenBank/DDBJ databases">
        <authorList>
            <person name="Corre E."/>
            <person name="Pelletier E."/>
            <person name="Niang G."/>
            <person name="Scheremetjew M."/>
            <person name="Finn R."/>
            <person name="Kale V."/>
            <person name="Holt S."/>
            <person name="Cochrane G."/>
            <person name="Meng A."/>
            <person name="Brown T."/>
            <person name="Cohen L."/>
        </authorList>
    </citation>
    <scope>NUCLEOTIDE SEQUENCE</scope>
    <source>
        <strain evidence="2">S3</strain>
    </source>
</reference>
<sequence>MVCPLAADKVIGKSTMIVAKDLPSTKAAEAKKFNEEVKEITKGIQGVEIDVKAQFGAGDQYDTITGVVPINGGDPINLEHKEGEVWLIDFWATWCPPCQAPMAHNQEMLTKRKADWGDKLRIIGISIDQTAEPVVKHVEAKGWADVEHYHRAGSSCSNQYGIKGVPHVILVDTKGKIVYKGHPAQRKDLEADFDTLLKGEAITGEGTAPAEGAGDSAEADPGFSALDFAAVNKEVDDFEEVGKALQQDPKVQEAAKTLMRAFCVYLLREKFNPFTGDTTGKFENYRVLVGPSASIDAIKPILEEKVKGSFQVVMQEHPMG</sequence>
<organism evidence="2">
    <name type="scientific">Strombidium inclinatum</name>
    <dbReference type="NCBI Taxonomy" id="197538"/>
    <lineage>
        <taxon>Eukaryota</taxon>
        <taxon>Sar</taxon>
        <taxon>Alveolata</taxon>
        <taxon>Ciliophora</taxon>
        <taxon>Intramacronucleata</taxon>
        <taxon>Spirotrichea</taxon>
        <taxon>Oligotrichia</taxon>
        <taxon>Strombidiidae</taxon>
        <taxon>Strombidium</taxon>
    </lineage>
</organism>
<dbReference type="AlphaFoldDB" id="A0A7S3IZY9"/>
<dbReference type="PANTHER" id="PTHR42852:SF18">
    <property type="entry name" value="CHROMOSOME UNDETERMINED SCAFFOLD_47, WHOLE GENOME SHOTGUN SEQUENCE"/>
    <property type="match status" value="1"/>
</dbReference>
<dbReference type="Pfam" id="PF13905">
    <property type="entry name" value="Thioredoxin_8"/>
    <property type="match status" value="1"/>
</dbReference>
<evidence type="ECO:0000259" key="1">
    <source>
        <dbReference type="PROSITE" id="PS51352"/>
    </source>
</evidence>
<gene>
    <name evidence="2" type="ORF">SINC0208_LOCUS15758</name>
</gene>
<dbReference type="Gene3D" id="3.40.30.10">
    <property type="entry name" value="Glutaredoxin"/>
    <property type="match status" value="1"/>
</dbReference>
<dbReference type="EMBL" id="HBIH01039014">
    <property type="protein sequence ID" value="CAE0335119.1"/>
    <property type="molecule type" value="Transcribed_RNA"/>
</dbReference>
<proteinExistence type="predicted"/>
<dbReference type="InterPro" id="IPR036249">
    <property type="entry name" value="Thioredoxin-like_sf"/>
</dbReference>
<dbReference type="PROSITE" id="PS51352">
    <property type="entry name" value="THIOREDOXIN_2"/>
    <property type="match status" value="1"/>
</dbReference>
<dbReference type="InterPro" id="IPR013766">
    <property type="entry name" value="Thioredoxin_domain"/>
</dbReference>
<dbReference type="PANTHER" id="PTHR42852">
    <property type="entry name" value="THIOL:DISULFIDE INTERCHANGE PROTEIN DSBE"/>
    <property type="match status" value="1"/>
</dbReference>
<protein>
    <recommendedName>
        <fullName evidence="1">Thioredoxin domain-containing protein</fullName>
    </recommendedName>
</protein>
<feature type="domain" description="Thioredoxin" evidence="1">
    <location>
        <begin position="55"/>
        <end position="198"/>
    </location>
</feature>
<evidence type="ECO:0000313" key="2">
    <source>
        <dbReference type="EMBL" id="CAE0335119.1"/>
    </source>
</evidence>